<feature type="compositionally biased region" description="Polar residues" evidence="7">
    <location>
        <begin position="729"/>
        <end position="738"/>
    </location>
</feature>
<dbReference type="PANTHER" id="PTHR43047:SF69">
    <property type="entry name" value="HISTIDINE KINASE CONTAINING CHEY-HOMOLOGOUS RECEIVER DOMAIN-RELATED"/>
    <property type="match status" value="1"/>
</dbReference>
<dbReference type="InterPro" id="IPR003661">
    <property type="entry name" value="HisK_dim/P_dom"/>
</dbReference>
<evidence type="ECO:0000256" key="4">
    <source>
        <dbReference type="ARBA" id="ARBA00022679"/>
    </source>
</evidence>
<feature type="compositionally biased region" description="Low complexity" evidence="7">
    <location>
        <begin position="7"/>
        <end position="16"/>
    </location>
</feature>
<dbReference type="PANTHER" id="PTHR43047">
    <property type="entry name" value="TWO-COMPONENT HISTIDINE PROTEIN KINASE"/>
    <property type="match status" value="1"/>
</dbReference>
<reference evidence="11" key="1">
    <citation type="submission" date="2023-08" db="EMBL/GenBank/DDBJ databases">
        <authorList>
            <person name="Audoor S."/>
            <person name="Bilcke G."/>
        </authorList>
    </citation>
    <scope>NUCLEOTIDE SEQUENCE</scope>
</reference>
<evidence type="ECO:0000313" key="12">
    <source>
        <dbReference type="Proteomes" id="UP001295423"/>
    </source>
</evidence>
<dbReference type="SMART" id="SM00387">
    <property type="entry name" value="HATPase_c"/>
    <property type="match status" value="1"/>
</dbReference>
<feature type="region of interest" description="Disordered" evidence="7">
    <location>
        <begin position="716"/>
        <end position="738"/>
    </location>
</feature>
<dbReference type="GO" id="GO:0005886">
    <property type="term" value="C:plasma membrane"/>
    <property type="evidence" value="ECO:0007669"/>
    <property type="project" value="TreeGrafter"/>
</dbReference>
<dbReference type="InterPro" id="IPR036890">
    <property type="entry name" value="HATPase_C_sf"/>
</dbReference>
<evidence type="ECO:0000313" key="11">
    <source>
        <dbReference type="EMBL" id="CAJ1945527.1"/>
    </source>
</evidence>
<dbReference type="EC" id="2.7.13.3" evidence="2"/>
<feature type="domain" description="Response regulatory" evidence="10">
    <location>
        <begin position="757"/>
        <end position="882"/>
    </location>
</feature>
<dbReference type="Proteomes" id="UP001295423">
    <property type="component" value="Unassembled WGS sequence"/>
</dbReference>
<dbReference type="Pfam" id="PF02518">
    <property type="entry name" value="HATPase_c"/>
    <property type="match status" value="1"/>
</dbReference>
<dbReference type="Pfam" id="PF00072">
    <property type="entry name" value="Response_reg"/>
    <property type="match status" value="1"/>
</dbReference>
<feature type="modified residue" description="4-aspartylphosphate" evidence="6">
    <location>
        <position position="817"/>
    </location>
</feature>
<dbReference type="Pfam" id="PF00512">
    <property type="entry name" value="HisKA"/>
    <property type="match status" value="1"/>
</dbReference>
<dbReference type="SUPFAM" id="SSF55874">
    <property type="entry name" value="ATPase domain of HSP90 chaperone/DNA topoisomerase II/histidine kinase"/>
    <property type="match status" value="1"/>
</dbReference>
<gene>
    <name evidence="11" type="ORF">CYCCA115_LOCUS9671</name>
</gene>
<feature type="compositionally biased region" description="Basic residues" evidence="7">
    <location>
        <begin position="28"/>
        <end position="42"/>
    </location>
</feature>
<dbReference type="InterPro" id="IPR036097">
    <property type="entry name" value="HisK_dim/P_sf"/>
</dbReference>
<evidence type="ECO:0000256" key="2">
    <source>
        <dbReference type="ARBA" id="ARBA00012438"/>
    </source>
</evidence>
<accession>A0AAD2CTT5</accession>
<evidence type="ECO:0000259" key="9">
    <source>
        <dbReference type="PROSITE" id="PS50109"/>
    </source>
</evidence>
<dbReference type="CDD" id="cd17546">
    <property type="entry name" value="REC_hyHK_CKI1_RcsC-like"/>
    <property type="match status" value="1"/>
</dbReference>
<feature type="transmembrane region" description="Helical" evidence="8">
    <location>
        <begin position="47"/>
        <end position="68"/>
    </location>
</feature>
<keyword evidence="3 6" id="KW-0597">Phosphoprotein</keyword>
<dbReference type="SUPFAM" id="SSF47384">
    <property type="entry name" value="Homodimeric domain of signal transducing histidine kinase"/>
    <property type="match status" value="1"/>
</dbReference>
<dbReference type="InterPro" id="IPR003594">
    <property type="entry name" value="HATPase_dom"/>
</dbReference>
<organism evidence="11 12">
    <name type="scientific">Cylindrotheca closterium</name>
    <dbReference type="NCBI Taxonomy" id="2856"/>
    <lineage>
        <taxon>Eukaryota</taxon>
        <taxon>Sar</taxon>
        <taxon>Stramenopiles</taxon>
        <taxon>Ochrophyta</taxon>
        <taxon>Bacillariophyta</taxon>
        <taxon>Bacillariophyceae</taxon>
        <taxon>Bacillariophycidae</taxon>
        <taxon>Bacillariales</taxon>
        <taxon>Bacillariaceae</taxon>
        <taxon>Cylindrotheca</taxon>
    </lineage>
</organism>
<dbReference type="SUPFAM" id="SSF52172">
    <property type="entry name" value="CheY-like"/>
    <property type="match status" value="1"/>
</dbReference>
<dbReference type="Gene3D" id="3.40.50.2300">
    <property type="match status" value="1"/>
</dbReference>
<keyword evidence="4" id="KW-0808">Transferase</keyword>
<keyword evidence="8" id="KW-1133">Transmembrane helix</keyword>
<keyword evidence="8" id="KW-0472">Membrane</keyword>
<dbReference type="InterPro" id="IPR004358">
    <property type="entry name" value="Sig_transdc_His_kin-like_C"/>
</dbReference>
<evidence type="ECO:0000256" key="6">
    <source>
        <dbReference type="PROSITE-ProRule" id="PRU00169"/>
    </source>
</evidence>
<sequence>MRRVSLSRDSNSSLDDQSAKTYDSKGRLTSRKRKGSTRDAQKKRRSALRAVLILSLLFAIAMCSSLAYTQLQSTEENVGIQTYQSIALSATEGAVAITERKFQGSEVMSTLLGQLYPNAADWPLVAFDGYIPIAQKVASLSASGTQAFMVILDPSEAPAFETHIKQVYRDQGRPENAGYSDFGFGVWRRDGNETKTYPDGRLHDVTGGNSWGGTRNKMAVLAMHNSPAASSLLLNLYPLQSRGIHVESMFDCVDAHDNTTTSPSCPVVTDMLELVVKPGPAGLLFNPIFPKNEPNNFVGFATTSLHWDEVLTNVVPDYVSGLTCVVSTATSAFTYEIQNGKPTLVGDGDLHDDKYTSYAKTVVLTRFQTGSTSSAGYTLTVYPTEKMFKAFSTDSPVVVSLGFAAVITAVACLFFGYDFLMRREAEQRKAILEMKRKFVRFISHEIRTPLNTVCMGLELLQAELRAPKGLDGDSKVAQEEDINFWLNVTDDTNENAHVAVEILNDLLNYDKLETGTLELETQPVLIWDLIEKTVSQFGIQAVNRKVELKLDMERPSGETIPDVEGAESMDPYNVIGDNVRLGQILRNVISNALKFTMEDGLIQVTVRYDPNGLPNADLMMLEDEAVPSHDRAGSICISVKDSGVGLSRDQLDRLFSEGVQFDANRLQHGGGSGLGLNIAKGLVEQHCGTIFADSEGLGEGTTFTVELPLYEFGEEELRKAEDDKDSETEPTTANSSVATKVDHTGEIRLAALPLKRRILVAEDSDSSRKMLIRLLERAGHTCVPASNGKEAVECIKKDMKCTSYDPGHIPIDCVLMDYEMPLLRGPDATKRLRNLGFSGIILGVTGNVLSEDVDFFLRHGANEVMPKPISLKNIQKFWKDYESGNWKARQSLKHVQ</sequence>
<feature type="region of interest" description="Disordered" evidence="7">
    <location>
        <begin position="1"/>
        <end position="42"/>
    </location>
</feature>
<dbReference type="Gene3D" id="3.30.565.10">
    <property type="entry name" value="Histidine kinase-like ATPase, C-terminal domain"/>
    <property type="match status" value="1"/>
</dbReference>
<dbReference type="SMART" id="SM00448">
    <property type="entry name" value="REC"/>
    <property type="match status" value="1"/>
</dbReference>
<evidence type="ECO:0000256" key="8">
    <source>
        <dbReference type="SAM" id="Phobius"/>
    </source>
</evidence>
<dbReference type="GO" id="GO:0009927">
    <property type="term" value="F:histidine phosphotransfer kinase activity"/>
    <property type="evidence" value="ECO:0007669"/>
    <property type="project" value="TreeGrafter"/>
</dbReference>
<dbReference type="Gene3D" id="1.10.287.130">
    <property type="match status" value="1"/>
</dbReference>
<evidence type="ECO:0000256" key="1">
    <source>
        <dbReference type="ARBA" id="ARBA00000085"/>
    </source>
</evidence>
<evidence type="ECO:0000256" key="5">
    <source>
        <dbReference type="ARBA" id="ARBA00022777"/>
    </source>
</evidence>
<dbReference type="PRINTS" id="PR00344">
    <property type="entry name" value="BCTRLSENSOR"/>
</dbReference>
<feature type="transmembrane region" description="Helical" evidence="8">
    <location>
        <begin position="397"/>
        <end position="420"/>
    </location>
</feature>
<keyword evidence="8" id="KW-0812">Transmembrane</keyword>
<evidence type="ECO:0000256" key="7">
    <source>
        <dbReference type="SAM" id="MobiDB-lite"/>
    </source>
</evidence>
<proteinExistence type="predicted"/>
<comment type="catalytic activity">
    <reaction evidence="1">
        <text>ATP + protein L-histidine = ADP + protein N-phospho-L-histidine.</text>
        <dbReference type="EC" id="2.7.13.3"/>
    </reaction>
</comment>
<dbReference type="PROSITE" id="PS50109">
    <property type="entry name" value="HIS_KIN"/>
    <property type="match status" value="1"/>
</dbReference>
<evidence type="ECO:0000256" key="3">
    <source>
        <dbReference type="ARBA" id="ARBA00022553"/>
    </source>
</evidence>
<dbReference type="PROSITE" id="PS50110">
    <property type="entry name" value="RESPONSE_REGULATORY"/>
    <property type="match status" value="1"/>
</dbReference>
<keyword evidence="5" id="KW-0418">Kinase</keyword>
<name>A0AAD2CTT5_9STRA</name>
<evidence type="ECO:0000259" key="10">
    <source>
        <dbReference type="PROSITE" id="PS50110"/>
    </source>
</evidence>
<dbReference type="AlphaFoldDB" id="A0AAD2CTT5"/>
<dbReference type="EMBL" id="CAKOGP040001446">
    <property type="protein sequence ID" value="CAJ1945527.1"/>
    <property type="molecule type" value="Genomic_DNA"/>
</dbReference>
<keyword evidence="12" id="KW-1185">Reference proteome</keyword>
<comment type="caution">
    <text evidence="11">The sequence shown here is derived from an EMBL/GenBank/DDBJ whole genome shotgun (WGS) entry which is preliminary data.</text>
</comment>
<dbReference type="GO" id="GO:0000155">
    <property type="term" value="F:phosphorelay sensor kinase activity"/>
    <property type="evidence" value="ECO:0007669"/>
    <property type="project" value="InterPro"/>
</dbReference>
<dbReference type="CDD" id="cd00082">
    <property type="entry name" value="HisKA"/>
    <property type="match status" value="1"/>
</dbReference>
<dbReference type="InterPro" id="IPR005467">
    <property type="entry name" value="His_kinase_dom"/>
</dbReference>
<dbReference type="InterPro" id="IPR011006">
    <property type="entry name" value="CheY-like_superfamily"/>
</dbReference>
<protein>
    <recommendedName>
        <fullName evidence="2">histidine kinase</fullName>
        <ecNumber evidence="2">2.7.13.3</ecNumber>
    </recommendedName>
</protein>
<dbReference type="SMART" id="SM00388">
    <property type="entry name" value="HisKA"/>
    <property type="match status" value="1"/>
</dbReference>
<dbReference type="InterPro" id="IPR001789">
    <property type="entry name" value="Sig_transdc_resp-reg_receiver"/>
</dbReference>
<feature type="domain" description="Histidine kinase" evidence="9">
    <location>
        <begin position="441"/>
        <end position="711"/>
    </location>
</feature>